<dbReference type="AlphaFoldDB" id="A0A401PEY2"/>
<organism evidence="2 3">
    <name type="scientific">Scyliorhinus torazame</name>
    <name type="common">Cloudy catshark</name>
    <name type="synonym">Catulus torazame</name>
    <dbReference type="NCBI Taxonomy" id="75743"/>
    <lineage>
        <taxon>Eukaryota</taxon>
        <taxon>Metazoa</taxon>
        <taxon>Chordata</taxon>
        <taxon>Craniata</taxon>
        <taxon>Vertebrata</taxon>
        <taxon>Chondrichthyes</taxon>
        <taxon>Elasmobranchii</taxon>
        <taxon>Galeomorphii</taxon>
        <taxon>Galeoidea</taxon>
        <taxon>Carcharhiniformes</taxon>
        <taxon>Scyliorhinidae</taxon>
        <taxon>Scyliorhinus</taxon>
    </lineage>
</organism>
<feature type="compositionally biased region" description="Acidic residues" evidence="1">
    <location>
        <begin position="1"/>
        <end position="27"/>
    </location>
</feature>
<keyword evidence="3" id="KW-1185">Reference proteome</keyword>
<name>A0A401PEY2_SCYTO</name>
<comment type="caution">
    <text evidence="2">The sequence shown here is derived from an EMBL/GenBank/DDBJ whole genome shotgun (WGS) entry which is preliminary data.</text>
</comment>
<proteinExistence type="predicted"/>
<accession>A0A401PEY2</accession>
<feature type="region of interest" description="Disordered" evidence="1">
    <location>
        <begin position="1"/>
        <end position="53"/>
    </location>
</feature>
<gene>
    <name evidence="2" type="ORF">scyTo_0006026</name>
</gene>
<evidence type="ECO:0000313" key="3">
    <source>
        <dbReference type="Proteomes" id="UP000288216"/>
    </source>
</evidence>
<sequence>MEEEVVEEEEKEEEKEKLEEEEEEEEEAPGHSANSKAYEDEESTNSRAAGRHGHVELTLYRRESLPDRFLLKVDFHDIHLYNIESLMTYFYIKIIVN</sequence>
<reference evidence="2 3" key="1">
    <citation type="journal article" date="2018" name="Nat. Ecol. Evol.">
        <title>Shark genomes provide insights into elasmobranch evolution and the origin of vertebrates.</title>
        <authorList>
            <person name="Hara Y"/>
            <person name="Yamaguchi K"/>
            <person name="Onimaru K"/>
            <person name="Kadota M"/>
            <person name="Koyanagi M"/>
            <person name="Keeley SD"/>
            <person name="Tatsumi K"/>
            <person name="Tanaka K"/>
            <person name="Motone F"/>
            <person name="Kageyama Y"/>
            <person name="Nozu R"/>
            <person name="Adachi N"/>
            <person name="Nishimura O"/>
            <person name="Nakagawa R"/>
            <person name="Tanegashima C"/>
            <person name="Kiyatake I"/>
            <person name="Matsumoto R"/>
            <person name="Murakumo K"/>
            <person name="Nishida K"/>
            <person name="Terakita A"/>
            <person name="Kuratani S"/>
            <person name="Sato K"/>
            <person name="Hyodo S Kuraku.S."/>
        </authorList>
    </citation>
    <scope>NUCLEOTIDE SEQUENCE [LARGE SCALE GENOMIC DNA]</scope>
</reference>
<protein>
    <submittedName>
        <fullName evidence="2">Uncharacterized protein</fullName>
    </submittedName>
</protein>
<dbReference type="Proteomes" id="UP000288216">
    <property type="component" value="Unassembled WGS sequence"/>
</dbReference>
<evidence type="ECO:0000256" key="1">
    <source>
        <dbReference type="SAM" id="MobiDB-lite"/>
    </source>
</evidence>
<evidence type="ECO:0000313" key="2">
    <source>
        <dbReference type="EMBL" id="GCB71654.1"/>
    </source>
</evidence>
<dbReference type="EMBL" id="BFAA01001964">
    <property type="protein sequence ID" value="GCB71654.1"/>
    <property type="molecule type" value="Genomic_DNA"/>
</dbReference>